<reference evidence="1 2" key="1">
    <citation type="journal article" date="2018" name="Sci. Rep.">
        <title>Genomic signatures of local adaptation to the degree of environmental predictability in rotifers.</title>
        <authorList>
            <person name="Franch-Gras L."/>
            <person name="Hahn C."/>
            <person name="Garcia-Roger E.M."/>
            <person name="Carmona M.J."/>
            <person name="Serra M."/>
            <person name="Gomez A."/>
        </authorList>
    </citation>
    <scope>NUCLEOTIDE SEQUENCE [LARGE SCALE GENOMIC DNA]</scope>
    <source>
        <strain evidence="1">HYR1</strain>
    </source>
</reference>
<sequence>MKQQLFHLFPFSEQEFELLEQKLKKKNFNKKSFFEIISFSSLIIEITLSLIKKSVLQKYIHFHVRDQVTRKKIWSKKMGYSKKK</sequence>
<evidence type="ECO:0000313" key="2">
    <source>
        <dbReference type="Proteomes" id="UP000276133"/>
    </source>
</evidence>
<organism evidence="1 2">
    <name type="scientific">Brachionus plicatilis</name>
    <name type="common">Marine rotifer</name>
    <name type="synonym">Brachionus muelleri</name>
    <dbReference type="NCBI Taxonomy" id="10195"/>
    <lineage>
        <taxon>Eukaryota</taxon>
        <taxon>Metazoa</taxon>
        <taxon>Spiralia</taxon>
        <taxon>Gnathifera</taxon>
        <taxon>Rotifera</taxon>
        <taxon>Eurotatoria</taxon>
        <taxon>Monogononta</taxon>
        <taxon>Pseudotrocha</taxon>
        <taxon>Ploima</taxon>
        <taxon>Brachionidae</taxon>
        <taxon>Brachionus</taxon>
    </lineage>
</organism>
<dbReference type="Proteomes" id="UP000276133">
    <property type="component" value="Unassembled WGS sequence"/>
</dbReference>
<dbReference type="AlphaFoldDB" id="A0A3M7PXQ8"/>
<dbReference type="EMBL" id="REGN01008404">
    <property type="protein sequence ID" value="RNA03659.1"/>
    <property type="molecule type" value="Genomic_DNA"/>
</dbReference>
<gene>
    <name evidence="1" type="ORF">BpHYR1_049310</name>
</gene>
<accession>A0A3M7PXQ8</accession>
<name>A0A3M7PXQ8_BRAPC</name>
<proteinExistence type="predicted"/>
<protein>
    <submittedName>
        <fullName evidence="1">Uncharacterized protein</fullName>
    </submittedName>
</protein>
<evidence type="ECO:0000313" key="1">
    <source>
        <dbReference type="EMBL" id="RNA03659.1"/>
    </source>
</evidence>
<comment type="caution">
    <text evidence="1">The sequence shown here is derived from an EMBL/GenBank/DDBJ whole genome shotgun (WGS) entry which is preliminary data.</text>
</comment>
<keyword evidence="2" id="KW-1185">Reference proteome</keyword>